<evidence type="ECO:0000259" key="3">
    <source>
        <dbReference type="SMART" id="SM00645"/>
    </source>
</evidence>
<dbReference type="PANTHER" id="PTHR30032:SF8">
    <property type="entry name" value="GERMINATION-SPECIFIC N-ACETYLMURAMOYL-L-ALANINE AMIDASE"/>
    <property type="match status" value="1"/>
</dbReference>
<dbReference type="GO" id="GO:0008234">
    <property type="term" value="F:cysteine-type peptidase activity"/>
    <property type="evidence" value="ECO:0007669"/>
    <property type="project" value="InterPro"/>
</dbReference>
<dbReference type="InterPro" id="IPR007253">
    <property type="entry name" value="Cell_wall-bd_2"/>
</dbReference>
<sequence length="822" mass="90536">MIYNKYRKSKVNKVICTILVSVMLSTGVSSVYSNADEKRNDNSVYSYETIDSDYNEEFESSGMIESAEDQSSEEKTKDDKSIEEKNETIGVSSVDFGGTTVRSSTNKKNLIGDAAASKYDPRILGYTTGVRDQEKLGICWSFAGNATLESYLKRKGYGDFDLSEEHMRWWAKDGTYNWDIGDESGSTNETSVGYFTSWMGAKLEKDLPYNGKQTTQQGAKKPSNYDTAPLIDFQVLDIVNVATDRASVKNAIAQYGAVMSGYYNSKYYTSKDETSFYCDEALGQNHAIAIVGWDDNYSKDKFDSGSSKPKSDGAWLVKNSWGKYNSEGGYFWLSYEDKTILSFTDNYSIGRVQKNKGQKLYQHEYSMSSTLNDNVITAVNRFDFGKNEALQGVMFATDSVGADYELYFVPELDGKLNYGARMFLKSGKVPFSGYITQDISSFPLPTGKGALAVRIDNRKNNIKSSIGLEKNVSNFNMFVAKANIGETYILKNNQLVDLNTMPGYSPANAVIKGITKPIDGGKELSGSNRYETAIKIADHGWKKSENVFLVNGSAIADALTATPLAKLESAPILLTERNRVNDNVMKKIEDLNTKKVTIIGGENSVSPAVEKQLKSKGILVERIYGSNRYETSEKIATEVMKEHKDIKSVAVANGDRGLADAISFSSVAGEKTIPILLSNNSGNIKLPEGLMDKSSIRDSYIIGGKQSVPESVESDFKNVTRISGSNRNDTNAKIIEKFYPNEDLEYAFVAKDGYNNQEMLIDGLAIGAYAASVKSPIVLTHGKLTNAQLDALRGKRIKNITQVGGGMNSMATTELLLINSTK</sequence>
<dbReference type="InterPro" id="IPR038765">
    <property type="entry name" value="Papain-like_cys_pep_sf"/>
</dbReference>
<dbReference type="AlphaFoldDB" id="A0A2P7PZE4"/>
<organism evidence="4 5">
    <name type="scientific">Peptostreptococcus russellii</name>
    <dbReference type="NCBI Taxonomy" id="215200"/>
    <lineage>
        <taxon>Bacteria</taxon>
        <taxon>Bacillati</taxon>
        <taxon>Bacillota</taxon>
        <taxon>Clostridia</taxon>
        <taxon>Peptostreptococcales</taxon>
        <taxon>Peptostreptococcaceae</taxon>
        <taxon>Peptostreptococcus</taxon>
    </lineage>
</organism>
<reference evidence="4" key="1">
    <citation type="thesis" date="2015" institute="Rutgers" country="The State University of New Jersey, 14 College Farm Rd., New Brunswick, NJ, USA">
        <title>Ammonia toxicity in bacteria and its implications for treatment of and resource recovery from highly nitrogenous organic wastes.</title>
        <authorList>
            <person name="Luther A.K."/>
        </authorList>
    </citation>
    <scope>NUCLEOTIDE SEQUENCE</scope>
    <source>
        <strain evidence="4">RT-10B</strain>
    </source>
</reference>
<name>A0A2P7PZE4_9FIRM</name>
<dbReference type="Gene3D" id="3.90.70.10">
    <property type="entry name" value="Cysteine proteinases"/>
    <property type="match status" value="1"/>
</dbReference>
<comment type="caution">
    <text evidence="4">The sequence shown here is derived from an EMBL/GenBank/DDBJ whole genome shotgun (WGS) entry which is preliminary data.</text>
</comment>
<feature type="region of interest" description="Disordered" evidence="1">
    <location>
        <begin position="59"/>
        <end position="84"/>
    </location>
</feature>
<dbReference type="InterPro" id="IPR051922">
    <property type="entry name" value="Bact_Sporulation_Assoc"/>
</dbReference>
<feature type="chain" id="PRO_5015154748" evidence="2">
    <location>
        <begin position="36"/>
        <end position="822"/>
    </location>
</feature>
<dbReference type="OrthoDB" id="3648721at2"/>
<accession>A0A2P7PZE4</accession>
<protein>
    <submittedName>
        <fullName evidence="4">Cell surface protein</fullName>
    </submittedName>
</protein>
<gene>
    <name evidence="4" type="ORF">UF10_07425</name>
</gene>
<keyword evidence="5" id="KW-1185">Reference proteome</keyword>
<keyword evidence="2" id="KW-0732">Signal</keyword>
<dbReference type="InterPro" id="IPR000668">
    <property type="entry name" value="Peptidase_C1A_C"/>
</dbReference>
<proteinExistence type="predicted"/>
<evidence type="ECO:0000313" key="5">
    <source>
        <dbReference type="Proteomes" id="UP000241434"/>
    </source>
</evidence>
<dbReference type="Pfam" id="PF18560">
    <property type="entry name" value="Lectin_like"/>
    <property type="match status" value="1"/>
</dbReference>
<dbReference type="InterPro" id="IPR040528">
    <property type="entry name" value="Lectin-like"/>
</dbReference>
<dbReference type="EMBL" id="JYGE01000006">
    <property type="protein sequence ID" value="PSJ31094.1"/>
    <property type="molecule type" value="Genomic_DNA"/>
</dbReference>
<evidence type="ECO:0000313" key="4">
    <source>
        <dbReference type="EMBL" id="PSJ31094.1"/>
    </source>
</evidence>
<dbReference type="PANTHER" id="PTHR30032">
    <property type="entry name" value="N-ACETYLMURAMOYL-L-ALANINE AMIDASE-RELATED"/>
    <property type="match status" value="1"/>
</dbReference>
<dbReference type="Pfam" id="PF04122">
    <property type="entry name" value="CW_binding_2"/>
    <property type="match status" value="3"/>
</dbReference>
<dbReference type="CDD" id="cd02619">
    <property type="entry name" value="Peptidase_C1"/>
    <property type="match status" value="1"/>
</dbReference>
<dbReference type="Gene3D" id="3.40.50.12090">
    <property type="match status" value="2"/>
</dbReference>
<dbReference type="SUPFAM" id="SSF54001">
    <property type="entry name" value="Cysteine proteinases"/>
    <property type="match status" value="1"/>
</dbReference>
<evidence type="ECO:0000256" key="2">
    <source>
        <dbReference type="SAM" id="SignalP"/>
    </source>
</evidence>
<feature type="signal peptide" evidence="2">
    <location>
        <begin position="1"/>
        <end position="35"/>
    </location>
</feature>
<dbReference type="Proteomes" id="UP000241434">
    <property type="component" value="Unassembled WGS sequence"/>
</dbReference>
<dbReference type="RefSeq" id="WP_106777173.1">
    <property type="nucleotide sequence ID" value="NZ_JYGE01000006.1"/>
</dbReference>
<dbReference type="PROSITE" id="PS00139">
    <property type="entry name" value="THIOL_PROTEASE_CYS"/>
    <property type="match status" value="1"/>
</dbReference>
<dbReference type="Pfam" id="PF00112">
    <property type="entry name" value="Peptidase_C1"/>
    <property type="match status" value="1"/>
</dbReference>
<feature type="compositionally biased region" description="Basic and acidic residues" evidence="1">
    <location>
        <begin position="72"/>
        <end position="84"/>
    </location>
</feature>
<dbReference type="InterPro" id="IPR000169">
    <property type="entry name" value="Pept_cys_AS"/>
</dbReference>
<dbReference type="GO" id="GO:0006508">
    <property type="term" value="P:proteolysis"/>
    <property type="evidence" value="ECO:0007669"/>
    <property type="project" value="InterPro"/>
</dbReference>
<evidence type="ECO:0000256" key="1">
    <source>
        <dbReference type="SAM" id="MobiDB-lite"/>
    </source>
</evidence>
<dbReference type="SMART" id="SM00645">
    <property type="entry name" value="Pept_C1"/>
    <property type="match status" value="1"/>
</dbReference>
<feature type="domain" description="Peptidase C1A papain C-terminal" evidence="3">
    <location>
        <begin position="115"/>
        <end position="351"/>
    </location>
</feature>